<protein>
    <recommendedName>
        <fullName evidence="9">3-demethoxyubiquinol 3-hydroxylase</fullName>
        <shortName evidence="9">DMQ hydroxylase</shortName>
        <ecNumber evidence="9">1.14.99.60</ecNumber>
    </recommendedName>
    <alternativeName>
        <fullName evidence="9">2-nonaprenyl-3-methyl-6-methoxy-1,4-benzoquinol hydroxylase</fullName>
    </alternativeName>
</protein>
<reference evidence="10 11" key="1">
    <citation type="submission" date="2017-10" db="EMBL/GenBank/DDBJ databases">
        <title>Whole genome sequencing of Pseudoxanthomonas broegbernensis DSM 12573(T).</title>
        <authorList>
            <person name="Kumar S."/>
            <person name="Bansal K."/>
            <person name="Kaur A."/>
            <person name="Patil P."/>
            <person name="Sharma S."/>
            <person name="Patil P.B."/>
        </authorList>
    </citation>
    <scope>NUCLEOTIDE SEQUENCE [LARGE SCALE GENOMIC DNA]</scope>
    <source>
        <strain evidence="10 11">DSM 12573</strain>
    </source>
</reference>
<keyword evidence="2 9" id="KW-1003">Cell membrane</keyword>
<dbReference type="SUPFAM" id="SSF47240">
    <property type="entry name" value="Ferritin-like"/>
    <property type="match status" value="1"/>
</dbReference>
<evidence type="ECO:0000256" key="2">
    <source>
        <dbReference type="ARBA" id="ARBA00022475"/>
    </source>
</evidence>
<proteinExistence type="inferred from homology"/>
<feature type="binding site" evidence="9">
    <location>
        <position position="95"/>
    </location>
    <ligand>
        <name>Fe cation</name>
        <dbReference type="ChEBI" id="CHEBI:24875"/>
        <label>1</label>
    </ligand>
</feature>
<comment type="cofactor">
    <cofactor evidence="9">
        <name>Fe cation</name>
        <dbReference type="ChEBI" id="CHEBI:24875"/>
    </cofactor>
    <text evidence="9">Binds 2 iron ions per subunit.</text>
</comment>
<keyword evidence="6 9" id="KW-0408">Iron</keyword>
<dbReference type="AlphaFoldDB" id="A0A7V8K6M9"/>
<feature type="binding site" evidence="9">
    <location>
        <position position="176"/>
    </location>
    <ligand>
        <name>Fe cation</name>
        <dbReference type="ChEBI" id="CHEBI:24875"/>
        <label>1</label>
    </ligand>
</feature>
<evidence type="ECO:0000256" key="9">
    <source>
        <dbReference type="HAMAP-Rule" id="MF_01658"/>
    </source>
</evidence>
<dbReference type="InterPro" id="IPR011566">
    <property type="entry name" value="Ubq_synth_Coq7"/>
</dbReference>
<keyword evidence="7 9" id="KW-0503">Monooxygenase</keyword>
<keyword evidence="11" id="KW-1185">Reference proteome</keyword>
<evidence type="ECO:0000313" key="11">
    <source>
        <dbReference type="Proteomes" id="UP000462066"/>
    </source>
</evidence>
<evidence type="ECO:0000256" key="8">
    <source>
        <dbReference type="ARBA" id="ARBA00023136"/>
    </source>
</evidence>
<sequence>MSAVRHLSLLDRALVEAQRALETTLGDPPALRPCPARAADPVLPKPARRHAAGLMRINHVGEVCAQGLYFGQAAVARDPATRAHLLDAAQEETDHLAWCAQRLRELDSRPSVFNPLWYAGSYAIGTLAGLRGDGWNLGFVVETERQVEAHLDEHLQSLPAQDLRSREIIRVMKEDEARHADHAEQAGARALPPPIPQAMALASKLMKLVAYRL</sequence>
<dbReference type="GO" id="GO:0006744">
    <property type="term" value="P:ubiquinone biosynthetic process"/>
    <property type="evidence" value="ECO:0007669"/>
    <property type="project" value="UniProtKB-UniRule"/>
</dbReference>
<gene>
    <name evidence="9" type="primary">coq7</name>
    <name evidence="10" type="ORF">B1992_11200</name>
</gene>
<dbReference type="RefSeq" id="WP_162311581.1">
    <property type="nucleotide sequence ID" value="NZ_JACHGU010000007.1"/>
</dbReference>
<dbReference type="InterPro" id="IPR012347">
    <property type="entry name" value="Ferritin-like"/>
</dbReference>
<feature type="binding site" evidence="9">
    <location>
        <position position="62"/>
    </location>
    <ligand>
        <name>Fe cation</name>
        <dbReference type="ChEBI" id="CHEBI:24875"/>
        <label>1</label>
    </ligand>
</feature>
<dbReference type="EMBL" id="MWIP01000011">
    <property type="protein sequence ID" value="KAF1685750.1"/>
    <property type="molecule type" value="Genomic_DNA"/>
</dbReference>
<evidence type="ECO:0000256" key="4">
    <source>
        <dbReference type="ARBA" id="ARBA00022723"/>
    </source>
</evidence>
<organism evidence="10 11">
    <name type="scientific">Pseudoxanthomonas broegbernensis</name>
    <dbReference type="NCBI Taxonomy" id="83619"/>
    <lineage>
        <taxon>Bacteria</taxon>
        <taxon>Pseudomonadati</taxon>
        <taxon>Pseudomonadota</taxon>
        <taxon>Gammaproteobacteria</taxon>
        <taxon>Lysobacterales</taxon>
        <taxon>Lysobacteraceae</taxon>
        <taxon>Pseudoxanthomonas</taxon>
    </lineage>
</organism>
<dbReference type="PANTHER" id="PTHR11237">
    <property type="entry name" value="COENZYME Q10 BIOSYNTHESIS PROTEIN 7"/>
    <property type="match status" value="1"/>
</dbReference>
<evidence type="ECO:0000256" key="6">
    <source>
        <dbReference type="ARBA" id="ARBA00023004"/>
    </source>
</evidence>
<comment type="catalytic activity">
    <reaction evidence="9">
        <text>a 5-methoxy-2-methyl-3-(all-trans-polyprenyl)benzene-1,4-diol + AH2 + O2 = a 3-demethylubiquinol + A + H2O</text>
        <dbReference type="Rhea" id="RHEA:50908"/>
        <dbReference type="Rhea" id="RHEA-COMP:10859"/>
        <dbReference type="Rhea" id="RHEA-COMP:10914"/>
        <dbReference type="ChEBI" id="CHEBI:13193"/>
        <dbReference type="ChEBI" id="CHEBI:15377"/>
        <dbReference type="ChEBI" id="CHEBI:15379"/>
        <dbReference type="ChEBI" id="CHEBI:17499"/>
        <dbReference type="ChEBI" id="CHEBI:84167"/>
        <dbReference type="ChEBI" id="CHEBI:84422"/>
        <dbReference type="EC" id="1.14.99.60"/>
    </reaction>
</comment>
<name>A0A7V8K6M9_9GAMM</name>
<keyword evidence="4 9" id="KW-0479">Metal-binding</keyword>
<comment type="pathway">
    <text evidence="1 9">Cofactor biosynthesis; ubiquinone biosynthesis.</text>
</comment>
<feature type="binding site" evidence="9">
    <location>
        <position position="179"/>
    </location>
    <ligand>
        <name>Fe cation</name>
        <dbReference type="ChEBI" id="CHEBI:24875"/>
        <label>2</label>
    </ligand>
</feature>
<comment type="function">
    <text evidence="9">Catalyzes the hydroxylation of 2-nonaprenyl-3-methyl-6-methoxy-1,4-benzoquinol during ubiquinone biosynthesis.</text>
</comment>
<evidence type="ECO:0000256" key="3">
    <source>
        <dbReference type="ARBA" id="ARBA00022688"/>
    </source>
</evidence>
<dbReference type="CDD" id="cd01042">
    <property type="entry name" value="DMQH"/>
    <property type="match status" value="1"/>
</dbReference>
<evidence type="ECO:0000313" key="10">
    <source>
        <dbReference type="EMBL" id="KAF1685750.1"/>
    </source>
</evidence>
<dbReference type="Pfam" id="PF03232">
    <property type="entry name" value="COQ7"/>
    <property type="match status" value="1"/>
</dbReference>
<comment type="similarity">
    <text evidence="9">Belongs to the COQ7 family.</text>
</comment>
<dbReference type="FunFam" id="1.20.1260.10:FF:000013">
    <property type="entry name" value="2-nonaprenyl-3-methyl-6-methoxy-1,4-benzoquinol hydroxylase"/>
    <property type="match status" value="1"/>
</dbReference>
<dbReference type="EC" id="1.14.99.60" evidence="9"/>
<keyword evidence="8 9" id="KW-0472">Membrane</keyword>
<comment type="subcellular location">
    <subcellularLocation>
        <location evidence="9">Cell membrane</location>
        <topology evidence="9">Peripheral membrane protein</topology>
    </subcellularLocation>
</comment>
<dbReference type="InterPro" id="IPR009078">
    <property type="entry name" value="Ferritin-like_SF"/>
</dbReference>
<keyword evidence="5 9" id="KW-0560">Oxidoreductase</keyword>
<feature type="binding site" evidence="9">
    <location>
        <position position="92"/>
    </location>
    <ligand>
        <name>Fe cation</name>
        <dbReference type="ChEBI" id="CHEBI:24875"/>
        <label>2</label>
    </ligand>
</feature>
<dbReference type="GO" id="GO:0008682">
    <property type="term" value="F:3-demethoxyubiquinol 3-hydroxylase activity"/>
    <property type="evidence" value="ECO:0007669"/>
    <property type="project" value="UniProtKB-EC"/>
</dbReference>
<comment type="caution">
    <text evidence="10">The sequence shown here is derived from an EMBL/GenBank/DDBJ whole genome shotgun (WGS) entry which is preliminary data.</text>
</comment>
<dbReference type="UniPathway" id="UPA00232"/>
<dbReference type="PANTHER" id="PTHR11237:SF4">
    <property type="entry name" value="5-DEMETHOXYUBIQUINONE HYDROXYLASE, MITOCHONDRIAL"/>
    <property type="match status" value="1"/>
</dbReference>
<keyword evidence="10" id="KW-0830">Ubiquinone</keyword>
<dbReference type="InterPro" id="IPR047809">
    <property type="entry name" value="COQ7_proteobact"/>
</dbReference>
<dbReference type="Gene3D" id="1.20.1260.10">
    <property type="match status" value="1"/>
</dbReference>
<evidence type="ECO:0000256" key="7">
    <source>
        <dbReference type="ARBA" id="ARBA00023033"/>
    </source>
</evidence>
<evidence type="ECO:0000256" key="5">
    <source>
        <dbReference type="ARBA" id="ARBA00023002"/>
    </source>
</evidence>
<evidence type="ECO:0000256" key="1">
    <source>
        <dbReference type="ARBA" id="ARBA00004749"/>
    </source>
</evidence>
<accession>A0A7V8K6M9</accession>
<dbReference type="NCBIfam" id="NF033656">
    <property type="entry name" value="DMQ_monoox_COQ7"/>
    <property type="match status" value="1"/>
</dbReference>
<keyword evidence="3 9" id="KW-0831">Ubiquinone biosynthesis</keyword>
<dbReference type="Proteomes" id="UP000462066">
    <property type="component" value="Unassembled WGS sequence"/>
</dbReference>
<feature type="binding site" evidence="9">
    <location>
        <position position="144"/>
    </location>
    <ligand>
        <name>Fe cation</name>
        <dbReference type="ChEBI" id="CHEBI:24875"/>
        <label>2</label>
    </ligand>
</feature>
<dbReference type="GO" id="GO:0046872">
    <property type="term" value="F:metal ion binding"/>
    <property type="evidence" value="ECO:0007669"/>
    <property type="project" value="UniProtKB-KW"/>
</dbReference>
<dbReference type="GO" id="GO:0005886">
    <property type="term" value="C:plasma membrane"/>
    <property type="evidence" value="ECO:0007669"/>
    <property type="project" value="UniProtKB-SubCell"/>
</dbReference>
<feature type="binding site" evidence="9">
    <location>
        <position position="176"/>
    </location>
    <ligand>
        <name>Fe cation</name>
        <dbReference type="ChEBI" id="CHEBI:24875"/>
        <label>2</label>
    </ligand>
</feature>
<feature type="binding site" evidence="9">
    <location>
        <position position="92"/>
    </location>
    <ligand>
        <name>Fe cation</name>
        <dbReference type="ChEBI" id="CHEBI:24875"/>
        <label>1</label>
    </ligand>
</feature>
<dbReference type="HAMAP" id="MF_01658">
    <property type="entry name" value="COQ7"/>
    <property type="match status" value="1"/>
</dbReference>